<dbReference type="PROSITE" id="PS51257">
    <property type="entry name" value="PROKAR_LIPOPROTEIN"/>
    <property type="match status" value="1"/>
</dbReference>
<evidence type="ECO:0008006" key="3">
    <source>
        <dbReference type="Google" id="ProtNLM"/>
    </source>
</evidence>
<name>A0A6S6SLE1_9GAMM</name>
<organism evidence="2">
    <name type="scientific">uncultured Thiotrichaceae bacterium</name>
    <dbReference type="NCBI Taxonomy" id="298394"/>
    <lineage>
        <taxon>Bacteria</taxon>
        <taxon>Pseudomonadati</taxon>
        <taxon>Pseudomonadota</taxon>
        <taxon>Gammaproteobacteria</taxon>
        <taxon>Thiotrichales</taxon>
        <taxon>Thiotrichaceae</taxon>
        <taxon>environmental samples</taxon>
    </lineage>
</organism>
<sequence>MRMIPAVLFVSFLSVCGLSACSNVASHLPSPISLPGAIVGSVFENAAYGARRKKVKTYVSTHCVSMMKIGSSGLSLLSKQVRMQYG</sequence>
<accession>A0A6S6SLE1</accession>
<feature type="signal peptide" evidence="1">
    <location>
        <begin position="1"/>
        <end position="20"/>
    </location>
</feature>
<evidence type="ECO:0000256" key="1">
    <source>
        <dbReference type="SAM" id="SignalP"/>
    </source>
</evidence>
<feature type="chain" id="PRO_5027695723" description="Lipoprotein" evidence="1">
    <location>
        <begin position="21"/>
        <end position="86"/>
    </location>
</feature>
<keyword evidence="1" id="KW-0732">Signal</keyword>
<dbReference type="AlphaFoldDB" id="A0A6S6SLE1"/>
<dbReference type="EMBL" id="CACVAV010000062">
    <property type="protein sequence ID" value="CAA6803558.1"/>
    <property type="molecule type" value="Genomic_DNA"/>
</dbReference>
<evidence type="ECO:0000313" key="2">
    <source>
        <dbReference type="EMBL" id="CAA6803558.1"/>
    </source>
</evidence>
<protein>
    <recommendedName>
        <fullName evidence="3">Lipoprotein</fullName>
    </recommendedName>
</protein>
<reference evidence="2" key="1">
    <citation type="submission" date="2020-01" db="EMBL/GenBank/DDBJ databases">
        <authorList>
            <person name="Meier V. D."/>
            <person name="Meier V D."/>
        </authorList>
    </citation>
    <scope>NUCLEOTIDE SEQUENCE</scope>
    <source>
        <strain evidence="2">HLG_WM_MAG_08</strain>
    </source>
</reference>
<proteinExistence type="predicted"/>
<gene>
    <name evidence="2" type="ORF">HELGO_WM30162</name>
</gene>